<feature type="region of interest" description="Disordered" evidence="1">
    <location>
        <begin position="696"/>
        <end position="720"/>
    </location>
</feature>
<dbReference type="AlphaFoldDB" id="A0A395HVF1"/>
<sequence>MYDGCSRMSLLLSKARVSHRVAGVNRYASSLKLVRTCGIASRASPSSCRSKAAHEHFVAQRRHFNAGSKYLATQDDDLLKSSTEVERLRLRLELEQQGNIRDYLKKWQEGHDNSADPVRGPGTSNALKPSDLWVGNMLNDNRETQDAGSDALRASDESAEFLNTADEGEGLNQYLEPGDLVALSANDGLLTYAIYVRSVAKQRQFYTDKGKWRIAYPKDLEYIVKGFVPPEKVEPLLPYFPDGLAQMSLEFQSAIEGGVPRHVGADLLREVTEFDARVEELYRLNALRLDNIHDIVADDELNLEFTLEELACKALGIEEDQLDEAILFLIHRIAHENSFLIDYDRSSLFANHYLVRSRHIAGVIETVANWVHEHQEFILSSVRGKEPVSFRYHPLQQFIAKAQRLIKQSRTVRSPTTKASVGPSAQRNDDKKKTGRAVYREILTEEFTDTDRIIIEYLQQWCIPPRRMTRGHMRSAGSHIMRSTGMYSAVDLDPLTATLFLQELGIFHPWENLRLLDHHLALPGHGISPESDALWDKAVKEGKELEDKVKLEDRMKGMRVDWGDMPVYCVDDVGAKEIDDGVSLERIPGSDLYWIHVHIANPTAFIDRDTSIMKWAASRVQTLYVPERTYPMLPDSLTQKHFSLGPRRPTLTFSAKMNLQGEVLDINVANGKIRNVIYITHDRLRRIFQPTTGAKDNTKTLTVGAFPQPPPTREGLQETLTSEDEETFHTLRRLMLAFREHRRKNGAMEWPHMPDVSVSMSVGSAPLPPQKLEVTEGRYVMGDPMIRLRQHDNNPHEVPDLTKENLISFLMNLGCWVSASWLSSRNIPAIYDGTQYHPEYSKVTSENMSQYAGQQWLNMAPPTGVSASHPLHHTPLGLDVYTKSTSPLRRYNDVLAHYQIEAALQFEKEHNRRLDASLELDAASLPFSREDVDRYLSQSRWKRYQLRECERSSKQFWACMLLFRAFYFSECKLPATFECMLQKLYNNTSMAGTMYGKGWAAVIPSLGVRCQVLVPPEMKDADKLDILSLVNAKITAVDMGRQMVVMEATRFVRPFERVGEW</sequence>
<dbReference type="InterPro" id="IPR056625">
    <property type="entry name" value="SH3_CYT4"/>
</dbReference>
<dbReference type="SUPFAM" id="SSF50249">
    <property type="entry name" value="Nucleic acid-binding proteins"/>
    <property type="match status" value="1"/>
</dbReference>
<dbReference type="Pfam" id="PF23214">
    <property type="entry name" value="SH3_CYT4"/>
    <property type="match status" value="1"/>
</dbReference>
<dbReference type="InterPro" id="IPR001900">
    <property type="entry name" value="RNase_II/R"/>
</dbReference>
<evidence type="ECO:0000259" key="2">
    <source>
        <dbReference type="SMART" id="SM00955"/>
    </source>
</evidence>
<dbReference type="PANTHER" id="PTHR23355:SF65">
    <property type="entry name" value="EXORIBONUCLEASE CYT-4, PUTATIVE (AFU_ORTHOLOGUE AFUA_7G01550)-RELATED"/>
    <property type="match status" value="1"/>
</dbReference>
<dbReference type="EMBL" id="KZ824286">
    <property type="protein sequence ID" value="RAL11912.1"/>
    <property type="molecule type" value="Genomic_DNA"/>
</dbReference>
<dbReference type="OrthoDB" id="2285229at2759"/>
<dbReference type="GO" id="GO:0006402">
    <property type="term" value="P:mRNA catabolic process"/>
    <property type="evidence" value="ECO:0007669"/>
    <property type="project" value="TreeGrafter"/>
</dbReference>
<protein>
    <submittedName>
        <fullName evidence="3">Mitochondrial exoribonuclease Cyt-4</fullName>
    </submittedName>
</protein>
<evidence type="ECO:0000313" key="3">
    <source>
        <dbReference type="EMBL" id="RAL11912.1"/>
    </source>
</evidence>
<organism evidence="3 4">
    <name type="scientific">Aspergillus homomorphus (strain CBS 101889)</name>
    <dbReference type="NCBI Taxonomy" id="1450537"/>
    <lineage>
        <taxon>Eukaryota</taxon>
        <taxon>Fungi</taxon>
        <taxon>Dikarya</taxon>
        <taxon>Ascomycota</taxon>
        <taxon>Pezizomycotina</taxon>
        <taxon>Eurotiomycetes</taxon>
        <taxon>Eurotiomycetidae</taxon>
        <taxon>Eurotiales</taxon>
        <taxon>Aspergillaceae</taxon>
        <taxon>Aspergillus</taxon>
        <taxon>Aspergillus subgen. Circumdati</taxon>
    </lineage>
</organism>
<dbReference type="InterPro" id="IPR050180">
    <property type="entry name" value="RNR_Ribonuclease"/>
</dbReference>
<dbReference type="GO" id="GO:0003723">
    <property type="term" value="F:RNA binding"/>
    <property type="evidence" value="ECO:0007669"/>
    <property type="project" value="InterPro"/>
</dbReference>
<name>A0A395HVF1_ASPHC</name>
<dbReference type="VEuPathDB" id="FungiDB:BO97DRAFT_369833"/>
<evidence type="ECO:0000313" key="4">
    <source>
        <dbReference type="Proteomes" id="UP000248961"/>
    </source>
</evidence>
<dbReference type="RefSeq" id="XP_025551066.1">
    <property type="nucleotide sequence ID" value="XM_025692749.1"/>
</dbReference>
<dbReference type="GeneID" id="37197038"/>
<dbReference type="InterPro" id="IPR056624">
    <property type="entry name" value="WH_CYT4"/>
</dbReference>
<dbReference type="GO" id="GO:0000175">
    <property type="term" value="F:3'-5'-RNA exonuclease activity"/>
    <property type="evidence" value="ECO:0007669"/>
    <property type="project" value="TreeGrafter"/>
</dbReference>
<reference evidence="3 4" key="1">
    <citation type="submission" date="2018-02" db="EMBL/GenBank/DDBJ databases">
        <title>The genomes of Aspergillus section Nigri reveals drivers in fungal speciation.</title>
        <authorList>
            <consortium name="DOE Joint Genome Institute"/>
            <person name="Vesth T.C."/>
            <person name="Nybo J."/>
            <person name="Theobald S."/>
            <person name="Brandl J."/>
            <person name="Frisvad J.C."/>
            <person name="Nielsen K.F."/>
            <person name="Lyhne E.K."/>
            <person name="Kogle M.E."/>
            <person name="Kuo A."/>
            <person name="Riley R."/>
            <person name="Clum A."/>
            <person name="Nolan M."/>
            <person name="Lipzen A."/>
            <person name="Salamov A."/>
            <person name="Henrissat B."/>
            <person name="Wiebenga A."/>
            <person name="De vries R.P."/>
            <person name="Grigoriev I.V."/>
            <person name="Mortensen U.H."/>
            <person name="Andersen M.R."/>
            <person name="Baker S.E."/>
        </authorList>
    </citation>
    <scope>NUCLEOTIDE SEQUENCE [LARGE SCALE GENOMIC DNA]</scope>
    <source>
        <strain evidence="3 4">CBS 101889</strain>
    </source>
</reference>
<feature type="compositionally biased region" description="Polar residues" evidence="1">
    <location>
        <begin position="410"/>
        <end position="426"/>
    </location>
</feature>
<accession>A0A395HVF1</accession>
<proteinExistence type="predicted"/>
<evidence type="ECO:0000256" key="1">
    <source>
        <dbReference type="SAM" id="MobiDB-lite"/>
    </source>
</evidence>
<dbReference type="Pfam" id="PF23216">
    <property type="entry name" value="WHD_CYT4"/>
    <property type="match status" value="1"/>
</dbReference>
<gene>
    <name evidence="3" type="ORF">BO97DRAFT_369833</name>
</gene>
<feature type="region of interest" description="Disordered" evidence="1">
    <location>
        <begin position="410"/>
        <end position="433"/>
    </location>
</feature>
<feature type="region of interest" description="Disordered" evidence="1">
    <location>
        <begin position="111"/>
        <end position="133"/>
    </location>
</feature>
<dbReference type="SMART" id="SM00955">
    <property type="entry name" value="RNB"/>
    <property type="match status" value="1"/>
</dbReference>
<feature type="domain" description="RNB" evidence="2">
    <location>
        <begin position="559"/>
        <end position="906"/>
    </location>
</feature>
<dbReference type="PANTHER" id="PTHR23355">
    <property type="entry name" value="RIBONUCLEASE"/>
    <property type="match status" value="1"/>
</dbReference>
<dbReference type="GO" id="GO:0000932">
    <property type="term" value="C:P-body"/>
    <property type="evidence" value="ECO:0007669"/>
    <property type="project" value="TreeGrafter"/>
</dbReference>
<feature type="non-terminal residue" evidence="3">
    <location>
        <position position="1061"/>
    </location>
</feature>
<keyword evidence="4" id="KW-1185">Reference proteome</keyword>
<dbReference type="Proteomes" id="UP000248961">
    <property type="component" value="Unassembled WGS sequence"/>
</dbReference>
<dbReference type="Pfam" id="PF00773">
    <property type="entry name" value="RNB"/>
    <property type="match status" value="1"/>
</dbReference>
<dbReference type="InterPro" id="IPR012340">
    <property type="entry name" value="NA-bd_OB-fold"/>
</dbReference>
<dbReference type="STRING" id="1450537.A0A395HVF1"/>